<accession>A0A1L5NN23</accession>
<evidence type="ECO:0000256" key="2">
    <source>
        <dbReference type="ARBA" id="ARBA00022801"/>
    </source>
</evidence>
<dbReference type="EMBL" id="CP017101">
    <property type="protein sequence ID" value="APO69219.1"/>
    <property type="molecule type" value="Genomic_DNA"/>
</dbReference>
<dbReference type="GO" id="GO:0005980">
    <property type="term" value="P:glycogen catabolic process"/>
    <property type="evidence" value="ECO:0007669"/>
    <property type="project" value="InterPro"/>
</dbReference>
<dbReference type="CDD" id="cd11326">
    <property type="entry name" value="AmyAc_Glg_debranch"/>
    <property type="match status" value="1"/>
</dbReference>
<comment type="similarity">
    <text evidence="1">Belongs to the glycosyl hydrolase 13 family.</text>
</comment>
<keyword evidence="3" id="KW-0326">Glycosidase</keyword>
<name>A0A1L5NN23_9HYPH</name>
<dbReference type="InterPro" id="IPR044505">
    <property type="entry name" value="GlgX_Isoamylase_N_E_set"/>
</dbReference>
<evidence type="ECO:0000313" key="6">
    <source>
        <dbReference type="Proteomes" id="UP000184749"/>
    </source>
</evidence>
<dbReference type="Gene3D" id="2.60.40.1180">
    <property type="entry name" value="Golgi alpha-mannosidase II"/>
    <property type="match status" value="1"/>
</dbReference>
<keyword evidence="2" id="KW-0378">Hydrolase</keyword>
<evidence type="ECO:0000256" key="1">
    <source>
        <dbReference type="ARBA" id="ARBA00008061"/>
    </source>
</evidence>
<dbReference type="InterPro" id="IPR014756">
    <property type="entry name" value="Ig_E-set"/>
</dbReference>
<dbReference type="Proteomes" id="UP000184749">
    <property type="component" value="Chromosome"/>
</dbReference>
<dbReference type="Gene3D" id="2.60.40.10">
    <property type="entry name" value="Immunoglobulins"/>
    <property type="match status" value="1"/>
</dbReference>
<gene>
    <name evidence="5" type="primary">glgX-1</name>
    <name evidence="5" type="ORF">IE4872_CH03628</name>
</gene>
<evidence type="ECO:0000256" key="3">
    <source>
        <dbReference type="ARBA" id="ARBA00023295"/>
    </source>
</evidence>
<dbReference type="InterPro" id="IPR013780">
    <property type="entry name" value="Glyco_hydro_b"/>
</dbReference>
<dbReference type="RefSeq" id="WP_074069681.1">
    <property type="nucleotide sequence ID" value="NZ_CP017101.1"/>
</dbReference>
<dbReference type="InterPro" id="IPR011837">
    <property type="entry name" value="Glycogen_debranch_GlgX"/>
</dbReference>
<evidence type="ECO:0000259" key="4">
    <source>
        <dbReference type="SMART" id="SM00642"/>
    </source>
</evidence>
<organism evidence="5 6">
    <name type="scientific">Rhizobium gallicum</name>
    <dbReference type="NCBI Taxonomy" id="56730"/>
    <lineage>
        <taxon>Bacteria</taxon>
        <taxon>Pseudomonadati</taxon>
        <taxon>Pseudomonadota</taxon>
        <taxon>Alphaproteobacteria</taxon>
        <taxon>Hyphomicrobiales</taxon>
        <taxon>Rhizobiaceae</taxon>
        <taxon>Rhizobium/Agrobacterium group</taxon>
        <taxon>Rhizobium</taxon>
    </lineage>
</organism>
<evidence type="ECO:0000313" key="5">
    <source>
        <dbReference type="EMBL" id="APO69219.1"/>
    </source>
</evidence>
<reference evidence="5 6" key="1">
    <citation type="submission" date="2016-09" db="EMBL/GenBank/DDBJ databases">
        <title>The complete genome sequences of Rhizobium gallicum, symbiovars gallicum and phaseoli, symbionts associated to common bean (Phaseolus vulgaris).</title>
        <authorList>
            <person name="Bustos P."/>
            <person name="Santamaria R.I."/>
            <person name="Perez-Carrascal O.M."/>
            <person name="Juarez S."/>
            <person name="Lozano L."/>
            <person name="Martinez-Flores I."/>
            <person name="Martinez-Romero E."/>
            <person name="Cevallos M."/>
            <person name="Romero D."/>
            <person name="Davila G."/>
            <person name="Gonzalez V."/>
        </authorList>
    </citation>
    <scope>NUCLEOTIDE SEQUENCE [LARGE SCALE GENOMIC DNA]</scope>
    <source>
        <strain evidence="5 6">IE4872</strain>
    </source>
</reference>
<dbReference type="PANTHER" id="PTHR43002">
    <property type="entry name" value="GLYCOGEN DEBRANCHING ENZYME"/>
    <property type="match status" value="1"/>
</dbReference>
<dbReference type="CDD" id="cd02856">
    <property type="entry name" value="E_set_GDE_Isoamylase_N"/>
    <property type="match status" value="1"/>
</dbReference>
<dbReference type="InterPro" id="IPR004193">
    <property type="entry name" value="Glyco_hydro_13_N"/>
</dbReference>
<dbReference type="Gene3D" id="3.20.20.80">
    <property type="entry name" value="Glycosidases"/>
    <property type="match status" value="1"/>
</dbReference>
<dbReference type="InterPro" id="IPR013783">
    <property type="entry name" value="Ig-like_fold"/>
</dbReference>
<dbReference type="STRING" id="56730.IE4872_CH03628"/>
<dbReference type="SMART" id="SM00642">
    <property type="entry name" value="Aamy"/>
    <property type="match status" value="1"/>
</dbReference>
<dbReference type="InterPro" id="IPR006047">
    <property type="entry name" value="GH13_cat_dom"/>
</dbReference>
<dbReference type="OrthoDB" id="3236218at2"/>
<dbReference type="SUPFAM" id="SSF51011">
    <property type="entry name" value="Glycosyl hydrolase domain"/>
    <property type="match status" value="1"/>
</dbReference>
<proteinExistence type="inferred from homology"/>
<dbReference type="GO" id="GO:0004135">
    <property type="term" value="F:amylo-alpha-1,6-glucosidase activity"/>
    <property type="evidence" value="ECO:0007669"/>
    <property type="project" value="InterPro"/>
</dbReference>
<dbReference type="SUPFAM" id="SSF51445">
    <property type="entry name" value="(Trans)glycosidases"/>
    <property type="match status" value="1"/>
</dbReference>
<dbReference type="AlphaFoldDB" id="A0A1L5NN23"/>
<dbReference type="InterPro" id="IPR017853">
    <property type="entry name" value="GH"/>
</dbReference>
<dbReference type="SUPFAM" id="SSF81296">
    <property type="entry name" value="E set domains"/>
    <property type="match status" value="1"/>
</dbReference>
<dbReference type="Pfam" id="PF00128">
    <property type="entry name" value="Alpha-amylase"/>
    <property type="match status" value="1"/>
</dbReference>
<feature type="domain" description="Glycosyl hydrolase family 13 catalytic" evidence="4">
    <location>
        <begin position="147"/>
        <end position="550"/>
    </location>
</feature>
<dbReference type="Pfam" id="PF02922">
    <property type="entry name" value="CBM_48"/>
    <property type="match status" value="1"/>
</dbReference>
<sequence length="660" mass="72740">MRADNRAKGGAILFETGVEFAVWSQHAAEIQLCLFDETGNKELARLPMAREKNGHVHRLFVDGLKEGACYGLRADGIYAPENGLWFDPSKLLVDPYAKRLDRPFRHDPRLGIFGEDTQNLMPKAMVTRDTKVTLEKPLFKPGGFIYEVAVKPFTILHPDVPETQRGTVAALAHPSVIAHLKRVGVDAVELMPITAWIDERHLPPLGLANGWGYNPVAFMALDPRLAPGGMAELRDTVAKLRAEGIGVILDLVFNHTGESDRYGTTLSLRGLDNLCFYRHLPGRPGELVNDTGTGNTVACDHPYVRQLIIDSLRHFVLGAGVDGFRFDLAPVLGRTANGFEAHGGTLCAILDDDVLAERIMIAEPWDIGPGGYQLGNFPAPFLEWNDRVRDDIRCYWRGDDWKTGPLATALAGSSDIFLRNGGTATRSVNFLAAHDGFTLKDLVAYSHKHNEANGEENRDGHNENHSWNNGIEGETRYPDIIKKRRGDLKALISTLFASRGSIMLTAGDEGGRTQRGNNNAYCQDNEITWVDWEALDEELIAHTAFVAALRKRFSVFSESGFFDGNGDVEWISSSGNPMTVGEWETANLSTLGMLLTTRDRDSRRQVRLAVLFNRSNNAMDFVLPPPDTAAWRLLSASGNSEKLGAAVIVPPRSAIFCVGN</sequence>
<dbReference type="NCBIfam" id="TIGR02100">
    <property type="entry name" value="glgX_debranch"/>
    <property type="match status" value="1"/>
</dbReference>
<protein>
    <submittedName>
        <fullName evidence="5">Glycogen debranching enzyme GlgX 1</fullName>
    </submittedName>
</protein>